<dbReference type="InterPro" id="IPR036691">
    <property type="entry name" value="Endo/exonu/phosph_ase_sf"/>
</dbReference>
<organism evidence="1 2">
    <name type="scientific">Parabacteroides distasonis</name>
    <dbReference type="NCBI Taxonomy" id="823"/>
    <lineage>
        <taxon>Bacteria</taxon>
        <taxon>Pseudomonadati</taxon>
        <taxon>Bacteroidota</taxon>
        <taxon>Bacteroidia</taxon>
        <taxon>Bacteroidales</taxon>
        <taxon>Tannerellaceae</taxon>
        <taxon>Parabacteroides</taxon>
    </lineage>
</organism>
<dbReference type="RefSeq" id="WP_122114977.1">
    <property type="nucleotide sequence ID" value="NZ_CP103148.1"/>
</dbReference>
<keyword evidence="1" id="KW-0378">Hydrolase</keyword>
<name>A0A3R6IZF3_PARDI</name>
<dbReference type="GO" id="GO:0004527">
    <property type="term" value="F:exonuclease activity"/>
    <property type="evidence" value="ECO:0007669"/>
    <property type="project" value="UniProtKB-KW"/>
</dbReference>
<keyword evidence="1" id="KW-0540">Nuclease</keyword>
<accession>A0A3R6IZF3</accession>
<evidence type="ECO:0000313" key="1">
    <source>
        <dbReference type="EMBL" id="RHD74047.1"/>
    </source>
</evidence>
<protein>
    <submittedName>
        <fullName evidence="1">Endonuclease/exonuclease/phosphatase family protein</fullName>
    </submittedName>
</protein>
<evidence type="ECO:0000313" key="2">
    <source>
        <dbReference type="Proteomes" id="UP000284660"/>
    </source>
</evidence>
<dbReference type="EMBL" id="QSJN01000007">
    <property type="protein sequence ID" value="RHD74047.1"/>
    <property type="molecule type" value="Genomic_DNA"/>
</dbReference>
<keyword evidence="1" id="KW-0255">Endonuclease</keyword>
<keyword evidence="1" id="KW-0269">Exonuclease</keyword>
<dbReference type="Proteomes" id="UP000284660">
    <property type="component" value="Unassembled WGS sequence"/>
</dbReference>
<gene>
    <name evidence="1" type="ORF">DW782_13050</name>
</gene>
<reference evidence="1 2" key="1">
    <citation type="submission" date="2018-08" db="EMBL/GenBank/DDBJ databases">
        <title>A genome reference for cultivated species of the human gut microbiota.</title>
        <authorList>
            <person name="Zou Y."/>
            <person name="Xue W."/>
            <person name="Luo G."/>
        </authorList>
    </citation>
    <scope>NUCLEOTIDE SEQUENCE [LARGE SCALE GENOMIC DNA]</scope>
    <source>
        <strain evidence="1 2">AM30-4</strain>
    </source>
</reference>
<dbReference type="SUPFAM" id="SSF56219">
    <property type="entry name" value="DNase I-like"/>
    <property type="match status" value="1"/>
</dbReference>
<dbReference type="AlphaFoldDB" id="A0A3R6IZF3"/>
<proteinExistence type="predicted"/>
<dbReference type="GO" id="GO:0004519">
    <property type="term" value="F:endonuclease activity"/>
    <property type="evidence" value="ECO:0007669"/>
    <property type="project" value="UniProtKB-KW"/>
</dbReference>
<dbReference type="Gene3D" id="3.60.10.10">
    <property type="entry name" value="Endonuclease/exonuclease/phosphatase"/>
    <property type="match status" value="1"/>
</dbReference>
<sequence>MRFLFWNIHKNESLFSSIASIAEAENIDVLMIAECPENKQLDLLKSLNANNSDIFKYLVPIVNYQKVMVYYRHCKITNKEDKPRISVKELYSPLLQGNITLVICHLHSKINNSDEELSEKAESLRRFIEDIESKLGHQRTICCGDFNMNPFDKGIIKAQGLHAVMEKNIANKKECIIEGEKFSFFYNPMWGFLGDLGRGDVSGTMYYNSGGHINYYWHLYDQVLIRPDMINSFDESDLKIVTSANKLDLLTSNNLVDKSLSDHLPIKFNLKI</sequence>
<comment type="caution">
    <text evidence="1">The sequence shown here is derived from an EMBL/GenBank/DDBJ whole genome shotgun (WGS) entry which is preliminary data.</text>
</comment>